<dbReference type="AlphaFoldDB" id="A0A402APL8"/>
<evidence type="ECO:0000313" key="2">
    <source>
        <dbReference type="Proteomes" id="UP000287188"/>
    </source>
</evidence>
<name>A0A402APL8_9CHLR</name>
<sequence length="122" mass="13792">MYSLILLVGLLCLPAALLIIVKQREHYRIRQSGIRVMARIIQVNSWQEPAETNGVLGQMNMIPQMWMGGPKWGYEIIAVCTDPSTHETYTLSSGRKKGLASYRRGEYLPAYISSKGNYLEIS</sequence>
<dbReference type="RefSeq" id="WP_126552611.1">
    <property type="nucleotide sequence ID" value="NZ_BIFS01000001.1"/>
</dbReference>
<evidence type="ECO:0000313" key="1">
    <source>
        <dbReference type="EMBL" id="GCE21042.1"/>
    </source>
</evidence>
<protein>
    <recommendedName>
        <fullName evidence="3">DUF3592 domain-containing protein</fullName>
    </recommendedName>
</protein>
<dbReference type="Proteomes" id="UP000287188">
    <property type="component" value="Unassembled WGS sequence"/>
</dbReference>
<dbReference type="EMBL" id="BIFS01000001">
    <property type="protein sequence ID" value="GCE21042.1"/>
    <property type="molecule type" value="Genomic_DNA"/>
</dbReference>
<keyword evidence="2" id="KW-1185">Reference proteome</keyword>
<reference evidence="2" key="1">
    <citation type="submission" date="2018-12" db="EMBL/GenBank/DDBJ databases">
        <title>Tengunoibacter tsumagoiensis gen. nov., sp. nov., Dictyobacter kobayashii sp. nov., D. alpinus sp. nov., and D. joshuensis sp. nov. and description of Dictyobacteraceae fam. nov. within the order Ktedonobacterales isolated from Tengu-no-mugimeshi.</title>
        <authorList>
            <person name="Wang C.M."/>
            <person name="Zheng Y."/>
            <person name="Sakai Y."/>
            <person name="Toyoda A."/>
            <person name="Minakuchi Y."/>
            <person name="Abe K."/>
            <person name="Yokota A."/>
            <person name="Yabe S."/>
        </authorList>
    </citation>
    <scope>NUCLEOTIDE SEQUENCE [LARGE SCALE GENOMIC DNA]</scope>
    <source>
        <strain evidence="2">Uno11</strain>
    </source>
</reference>
<gene>
    <name evidence="1" type="ORF">KDK_48420</name>
</gene>
<evidence type="ECO:0008006" key="3">
    <source>
        <dbReference type="Google" id="ProtNLM"/>
    </source>
</evidence>
<accession>A0A402APL8</accession>
<organism evidence="1 2">
    <name type="scientific">Dictyobacter kobayashii</name>
    <dbReference type="NCBI Taxonomy" id="2014872"/>
    <lineage>
        <taxon>Bacteria</taxon>
        <taxon>Bacillati</taxon>
        <taxon>Chloroflexota</taxon>
        <taxon>Ktedonobacteria</taxon>
        <taxon>Ktedonobacterales</taxon>
        <taxon>Dictyobacteraceae</taxon>
        <taxon>Dictyobacter</taxon>
    </lineage>
</organism>
<dbReference type="OrthoDB" id="9875753at2"/>
<comment type="caution">
    <text evidence="1">The sequence shown here is derived from an EMBL/GenBank/DDBJ whole genome shotgun (WGS) entry which is preliminary data.</text>
</comment>
<proteinExistence type="predicted"/>